<protein>
    <submittedName>
        <fullName evidence="1">Alpha/beta hydrolase</fullName>
    </submittedName>
</protein>
<organism evidence="1 2">
    <name type="scientific">Paractinoplanes lichenicola</name>
    <dbReference type="NCBI Taxonomy" id="2802976"/>
    <lineage>
        <taxon>Bacteria</taxon>
        <taxon>Bacillati</taxon>
        <taxon>Actinomycetota</taxon>
        <taxon>Actinomycetes</taxon>
        <taxon>Micromonosporales</taxon>
        <taxon>Micromonosporaceae</taxon>
        <taxon>Paractinoplanes</taxon>
    </lineage>
</organism>
<dbReference type="EMBL" id="JAENHO010000007">
    <property type="protein sequence ID" value="MBL7257800.1"/>
    <property type="molecule type" value="Genomic_DNA"/>
</dbReference>
<dbReference type="Gene3D" id="3.40.50.1820">
    <property type="entry name" value="alpha/beta hydrolase"/>
    <property type="match status" value="1"/>
</dbReference>
<dbReference type="GO" id="GO:0016787">
    <property type="term" value="F:hydrolase activity"/>
    <property type="evidence" value="ECO:0007669"/>
    <property type="project" value="UniProtKB-KW"/>
</dbReference>
<dbReference type="InterPro" id="IPR029058">
    <property type="entry name" value="AB_hydrolase_fold"/>
</dbReference>
<keyword evidence="1" id="KW-0378">Hydrolase</keyword>
<proteinExistence type="predicted"/>
<gene>
    <name evidence="1" type="ORF">JKJ07_26185</name>
</gene>
<evidence type="ECO:0000313" key="1">
    <source>
        <dbReference type="EMBL" id="MBL7257800.1"/>
    </source>
</evidence>
<evidence type="ECO:0000313" key="2">
    <source>
        <dbReference type="Proteomes" id="UP000598996"/>
    </source>
</evidence>
<comment type="caution">
    <text evidence="1">The sequence shown here is derived from an EMBL/GenBank/DDBJ whole genome shotgun (WGS) entry which is preliminary data.</text>
</comment>
<keyword evidence="2" id="KW-1185">Reference proteome</keyword>
<dbReference type="SUPFAM" id="SSF53474">
    <property type="entry name" value="alpha/beta-Hydrolases"/>
    <property type="match status" value="1"/>
</dbReference>
<sequence length="178" mass="18923">MADALVIPGSRNGSAAGLLEYAGDVPAFRGASVHRHDWTAPRPPELFEPVVESWVCDEVRPVLDGLAGQPLLIGKSLGSFAAGLAAERSLPAVWLTPILSVPWVPAALERATAPFLLVGGTADKFWDRALARRLSPYVVEVPAADHGMFVPGPLTDTIAVLARVVVAIDEFLDEIGWP</sequence>
<reference evidence="1 2" key="1">
    <citation type="submission" date="2021-01" db="EMBL/GenBank/DDBJ databases">
        <title>Actinoplanes sp. nov. LDG1-01 isolated from lichen.</title>
        <authorList>
            <person name="Saeng-In P."/>
            <person name="Phongsopitanun W."/>
            <person name="Kanchanasin P."/>
            <person name="Yuki M."/>
            <person name="Kudo T."/>
            <person name="Ohkuma M."/>
            <person name="Tanasupawat S."/>
        </authorList>
    </citation>
    <scope>NUCLEOTIDE SEQUENCE [LARGE SCALE GENOMIC DNA]</scope>
    <source>
        <strain evidence="1 2">LDG1-01</strain>
    </source>
</reference>
<dbReference type="Proteomes" id="UP000598996">
    <property type="component" value="Unassembled WGS sequence"/>
</dbReference>
<accession>A0ABS1VTK7</accession>
<name>A0ABS1VTK7_9ACTN</name>